<evidence type="ECO:0008006" key="3">
    <source>
        <dbReference type="Google" id="ProtNLM"/>
    </source>
</evidence>
<accession>A0A328BA50</accession>
<keyword evidence="2" id="KW-1185">Reference proteome</keyword>
<proteinExistence type="predicted"/>
<dbReference type="OrthoDB" id="280053at2"/>
<evidence type="ECO:0000313" key="2">
    <source>
        <dbReference type="Proteomes" id="UP000249524"/>
    </source>
</evidence>
<dbReference type="RefSeq" id="WP_111276979.1">
    <property type="nucleotide sequence ID" value="NZ_QFYS01000007.1"/>
</dbReference>
<dbReference type="Proteomes" id="UP000249524">
    <property type="component" value="Unassembled WGS sequence"/>
</dbReference>
<organism evidence="1 2">
    <name type="scientific">Phenylobacterium kunshanense</name>
    <dbReference type="NCBI Taxonomy" id="1445034"/>
    <lineage>
        <taxon>Bacteria</taxon>
        <taxon>Pseudomonadati</taxon>
        <taxon>Pseudomonadota</taxon>
        <taxon>Alphaproteobacteria</taxon>
        <taxon>Caulobacterales</taxon>
        <taxon>Caulobacteraceae</taxon>
        <taxon>Phenylobacterium</taxon>
    </lineage>
</organism>
<dbReference type="AlphaFoldDB" id="A0A328BA50"/>
<dbReference type="SUPFAM" id="SSF53474">
    <property type="entry name" value="alpha/beta-Hydrolases"/>
    <property type="match status" value="1"/>
</dbReference>
<sequence>MAALAGLPYVALKFRKDGARTTTGPIFPAGVTDLIVISHGWHQDPDDAQAMYTAMLTHLQQQAAAAGRLAGRKFGVTGIYWPSDQFKDDLSQETHAVLEGPAAAAAGAHDGDLVKLQKRARELAPVLGVSADRLETLATLAVTGASGDKDALLKALRKAMTAGDAPDPELADEHAELLSASTSGQQVIQALQAAGARGVAAAAAGGAQAAALGLSGGASPAVGLFSGPIAAVATLLNQAAYFNLKKRAGKIGASLGRLIDLEGVPAGVRLHMIGHSFGARLVTSATATMAARPHSLTLLQGAFSHNGLGVNVKPGLDGAFRSVVAQNKVTGRIAISHTWNDHAVGVAYAIASRASNEIAAGLIRVTDTFGGAKDIHGGIGANGALRLKPGEGSAQVLTGAAIPALNPGVNNLKCDFIKGHNDIRTAEVGRLLVAAVE</sequence>
<reference evidence="1 2" key="1">
    <citation type="submission" date="2018-05" db="EMBL/GenBank/DDBJ databases">
        <authorList>
            <person name="Lanie J.A."/>
            <person name="Ng W.-L."/>
            <person name="Kazmierczak K.M."/>
            <person name="Andrzejewski T.M."/>
            <person name="Davidsen T.M."/>
            <person name="Wayne K.J."/>
            <person name="Tettelin H."/>
            <person name="Glass J.I."/>
            <person name="Rusch D."/>
            <person name="Podicherti R."/>
            <person name="Tsui H.-C.T."/>
            <person name="Winkler M.E."/>
        </authorList>
    </citation>
    <scope>NUCLEOTIDE SEQUENCE [LARGE SCALE GENOMIC DNA]</scope>
    <source>
        <strain evidence="1 2">BUT-10</strain>
    </source>
</reference>
<protein>
    <recommendedName>
        <fullName evidence="3">Alpha/beta hydrolase</fullName>
    </recommendedName>
</protein>
<evidence type="ECO:0000313" key="1">
    <source>
        <dbReference type="EMBL" id="RAK63669.1"/>
    </source>
</evidence>
<gene>
    <name evidence="1" type="ORF">DJ019_15545</name>
</gene>
<name>A0A328BA50_9CAUL</name>
<dbReference type="InterPro" id="IPR029058">
    <property type="entry name" value="AB_hydrolase_fold"/>
</dbReference>
<dbReference type="EMBL" id="QFYS01000007">
    <property type="protein sequence ID" value="RAK63669.1"/>
    <property type="molecule type" value="Genomic_DNA"/>
</dbReference>
<comment type="caution">
    <text evidence="1">The sequence shown here is derived from an EMBL/GenBank/DDBJ whole genome shotgun (WGS) entry which is preliminary data.</text>
</comment>